<dbReference type="PATRIC" id="fig|683150.5.peg.2760"/>
<dbReference type="SUPFAM" id="SSF51735">
    <property type="entry name" value="NAD(P)-binding Rossmann-fold domains"/>
    <property type="match status" value="1"/>
</dbReference>
<name>L8TSA3_9MICC</name>
<comment type="caution">
    <text evidence="1">The sequence shown here is derived from an EMBL/GenBank/DDBJ whole genome shotgun (WGS) entry which is preliminary data.</text>
</comment>
<gene>
    <name evidence="1" type="ORF">G205_14054</name>
</gene>
<dbReference type="Proteomes" id="UP000011189">
    <property type="component" value="Unassembled WGS sequence"/>
</dbReference>
<evidence type="ECO:0000313" key="2">
    <source>
        <dbReference type="Proteomes" id="UP000011189"/>
    </source>
</evidence>
<organism evidence="1 2">
    <name type="scientific">Arthrobacter nitrophenolicus</name>
    <dbReference type="NCBI Taxonomy" id="683150"/>
    <lineage>
        <taxon>Bacteria</taxon>
        <taxon>Bacillati</taxon>
        <taxon>Actinomycetota</taxon>
        <taxon>Actinomycetes</taxon>
        <taxon>Micrococcales</taxon>
        <taxon>Micrococcaceae</taxon>
        <taxon>Arthrobacter</taxon>
    </lineage>
</organism>
<dbReference type="EMBL" id="AOFD01000030">
    <property type="protein sequence ID" value="ELT44144.1"/>
    <property type="molecule type" value="Genomic_DNA"/>
</dbReference>
<dbReference type="Gene3D" id="3.40.50.720">
    <property type="entry name" value="NAD(P)-binding Rossmann-like Domain"/>
    <property type="match status" value="1"/>
</dbReference>
<accession>L8TSA3</accession>
<reference evidence="2" key="1">
    <citation type="journal article" date="2013" name="Genome Announc.">
        <title>Draft Genome Sequence of the 2-Chloro-4-Nitrophenol-Degrading Bacterium Arthrobacter sp. Strain SJCon.</title>
        <authorList>
            <person name="Vikram S."/>
            <person name="Kumar S."/>
            <person name="Vaidya B."/>
            <person name="Pinnaka A.K."/>
            <person name="Raghava G.P."/>
        </authorList>
    </citation>
    <scope>NUCLEOTIDE SEQUENCE [LARGE SCALE GENOMIC DNA]</scope>
    <source>
        <strain evidence="2">SJCon</strain>
    </source>
</reference>
<dbReference type="InterPro" id="IPR002347">
    <property type="entry name" value="SDR_fam"/>
</dbReference>
<sequence>MQPAEAYASWDRVIGVNLTATFFMSQAVANASMIPRNRGAIVNLAASRALLPCPTTPATPLPSTRS</sequence>
<evidence type="ECO:0000313" key="1">
    <source>
        <dbReference type="EMBL" id="ELT44144.1"/>
    </source>
</evidence>
<dbReference type="InterPro" id="IPR036291">
    <property type="entry name" value="NAD(P)-bd_dom_sf"/>
</dbReference>
<dbReference type="AlphaFoldDB" id="L8TSA3"/>
<keyword evidence="2" id="KW-1185">Reference proteome</keyword>
<protein>
    <submittedName>
        <fullName evidence="1">Short-chain dehydrogenase/reductase SDR</fullName>
    </submittedName>
</protein>
<proteinExistence type="predicted"/>
<dbReference type="Pfam" id="PF00106">
    <property type="entry name" value="adh_short"/>
    <property type="match status" value="1"/>
</dbReference>